<accession>A0A162KMT5</accession>
<gene>
    <name evidence="2" type="ORF">PNBC_20790</name>
</gene>
<dbReference type="EMBL" id="LSFN01000044">
    <property type="protein sequence ID" value="OAB71003.1"/>
    <property type="molecule type" value="Genomic_DNA"/>
</dbReference>
<dbReference type="AlphaFoldDB" id="A0A162KMT5"/>
<dbReference type="InterPro" id="IPR038148">
    <property type="entry name" value="Tn1545/Tn916_Xis"/>
</dbReference>
<name>A0A162KMT5_9BACL</name>
<feature type="domain" description="Helix-turn-helix" evidence="1">
    <location>
        <begin position="10"/>
        <end position="57"/>
    </location>
</feature>
<comment type="caution">
    <text evidence="2">The sequence shown here is derived from an EMBL/GenBank/DDBJ whole genome shotgun (WGS) entry which is preliminary data.</text>
</comment>
<dbReference type="STRING" id="1763538.LPB68_08640"/>
<dbReference type="RefSeq" id="WP_068661348.1">
    <property type="nucleotide sequence ID" value="NZ_CP017770.1"/>
</dbReference>
<dbReference type="GO" id="GO:0003677">
    <property type="term" value="F:DNA binding"/>
    <property type="evidence" value="ECO:0007669"/>
    <property type="project" value="InterPro"/>
</dbReference>
<sequence>MYDDYYGEILTVQELAELLKIGMNTAYNLINLNEIESFRVGNSHRIQRSAVTDYIIRKSKQRRRK</sequence>
<protein>
    <submittedName>
        <fullName evidence="2">Excisionase</fullName>
    </submittedName>
</protein>
<dbReference type="InterPro" id="IPR041657">
    <property type="entry name" value="HTH_17"/>
</dbReference>
<organism evidence="2 3">
    <name type="scientific">Paenibacillus crassostreae</name>
    <dbReference type="NCBI Taxonomy" id="1763538"/>
    <lineage>
        <taxon>Bacteria</taxon>
        <taxon>Bacillati</taxon>
        <taxon>Bacillota</taxon>
        <taxon>Bacilli</taxon>
        <taxon>Bacillales</taxon>
        <taxon>Paenibacillaceae</taxon>
        <taxon>Paenibacillus</taxon>
    </lineage>
</organism>
<evidence type="ECO:0000259" key="1">
    <source>
        <dbReference type="Pfam" id="PF12728"/>
    </source>
</evidence>
<proteinExistence type="predicted"/>
<reference evidence="2 3" key="1">
    <citation type="submission" date="2016-02" db="EMBL/GenBank/DDBJ databases">
        <title>Paenibacillus sp. LPB0068, isolated from Crassostrea gigas.</title>
        <authorList>
            <person name="Shin S.-K."/>
            <person name="Yi H."/>
        </authorList>
    </citation>
    <scope>NUCLEOTIDE SEQUENCE [LARGE SCALE GENOMIC DNA]</scope>
    <source>
        <strain evidence="2 3">LPB0068</strain>
    </source>
</reference>
<dbReference type="NCBIfam" id="TIGR01764">
    <property type="entry name" value="excise"/>
    <property type="match status" value="1"/>
</dbReference>
<dbReference type="Pfam" id="PF12728">
    <property type="entry name" value="HTH_17"/>
    <property type="match status" value="1"/>
</dbReference>
<evidence type="ECO:0000313" key="2">
    <source>
        <dbReference type="EMBL" id="OAB71003.1"/>
    </source>
</evidence>
<dbReference type="KEGG" id="pcx:LPB68_08640"/>
<dbReference type="OrthoDB" id="122388at2"/>
<dbReference type="Gene3D" id="3.90.105.50">
    <property type="match status" value="1"/>
</dbReference>
<keyword evidence="3" id="KW-1185">Reference proteome</keyword>
<evidence type="ECO:0000313" key="3">
    <source>
        <dbReference type="Proteomes" id="UP000077134"/>
    </source>
</evidence>
<dbReference type="InterPro" id="IPR010093">
    <property type="entry name" value="SinI_DNA-bd"/>
</dbReference>
<dbReference type="Proteomes" id="UP000077134">
    <property type="component" value="Unassembled WGS sequence"/>
</dbReference>